<evidence type="ECO:0000256" key="6">
    <source>
        <dbReference type="ARBA" id="ARBA00023136"/>
    </source>
</evidence>
<accession>A0A9P5HAB7</accession>
<reference evidence="11" key="1">
    <citation type="submission" date="2020-03" db="EMBL/GenBank/DDBJ databases">
        <title>Draft Genome Sequence of Cylindrodendrum hubeiense.</title>
        <authorList>
            <person name="Buettner E."/>
            <person name="Kellner H."/>
        </authorList>
    </citation>
    <scope>NUCLEOTIDE SEQUENCE</scope>
    <source>
        <strain evidence="11">IHI 201604</strain>
    </source>
</reference>
<feature type="region of interest" description="Disordered" evidence="8">
    <location>
        <begin position="633"/>
        <end position="676"/>
    </location>
</feature>
<dbReference type="GO" id="GO:0000032">
    <property type="term" value="P:cell wall mannoprotein biosynthetic process"/>
    <property type="evidence" value="ECO:0007669"/>
    <property type="project" value="TreeGrafter"/>
</dbReference>
<feature type="domain" description="SEC7" evidence="10">
    <location>
        <begin position="1200"/>
        <end position="1390"/>
    </location>
</feature>
<evidence type="ECO:0000256" key="2">
    <source>
        <dbReference type="ARBA" id="ARBA00022692"/>
    </source>
</evidence>
<feature type="compositionally biased region" description="Basic and acidic residues" evidence="8">
    <location>
        <begin position="2114"/>
        <end position="2130"/>
    </location>
</feature>
<dbReference type="SMART" id="SM00222">
    <property type="entry name" value="Sec7"/>
    <property type="match status" value="1"/>
</dbReference>
<keyword evidence="2 9" id="KW-0812">Transmembrane</keyword>
<feature type="compositionally biased region" description="Basic and acidic residues" evidence="8">
    <location>
        <begin position="453"/>
        <end position="469"/>
    </location>
</feature>
<evidence type="ECO:0000256" key="4">
    <source>
        <dbReference type="ARBA" id="ARBA00022989"/>
    </source>
</evidence>
<organism evidence="11 12">
    <name type="scientific">Cylindrodendrum hubeiense</name>
    <dbReference type="NCBI Taxonomy" id="595255"/>
    <lineage>
        <taxon>Eukaryota</taxon>
        <taxon>Fungi</taxon>
        <taxon>Dikarya</taxon>
        <taxon>Ascomycota</taxon>
        <taxon>Pezizomycotina</taxon>
        <taxon>Sordariomycetes</taxon>
        <taxon>Hypocreomycetidae</taxon>
        <taxon>Hypocreales</taxon>
        <taxon>Nectriaceae</taxon>
        <taxon>Cylindrodendrum</taxon>
    </lineage>
</organism>
<name>A0A9P5HAB7_9HYPO</name>
<dbReference type="GO" id="GO:0005085">
    <property type="term" value="F:guanyl-nucleotide exchange factor activity"/>
    <property type="evidence" value="ECO:0007669"/>
    <property type="project" value="InterPro"/>
</dbReference>
<comment type="caution">
    <text evidence="11">The sequence shown here is derived from an EMBL/GenBank/DDBJ whole genome shotgun (WGS) entry which is preliminary data.</text>
</comment>
<dbReference type="Gene3D" id="1.10.220.20">
    <property type="match status" value="1"/>
</dbReference>
<evidence type="ECO:0000256" key="9">
    <source>
        <dbReference type="SAM" id="Phobius"/>
    </source>
</evidence>
<feature type="region of interest" description="Disordered" evidence="8">
    <location>
        <begin position="393"/>
        <end position="587"/>
    </location>
</feature>
<dbReference type="PANTHER" id="PTHR43083">
    <property type="entry name" value="MANNAN POLYMERASE II"/>
    <property type="match status" value="1"/>
</dbReference>
<feature type="compositionally biased region" description="Polar residues" evidence="8">
    <location>
        <begin position="523"/>
        <end position="533"/>
    </location>
</feature>
<dbReference type="Pfam" id="PF12783">
    <property type="entry name" value="Sec7-like_HUS"/>
    <property type="match status" value="1"/>
</dbReference>
<feature type="region of interest" description="Disordered" evidence="8">
    <location>
        <begin position="1073"/>
        <end position="1094"/>
    </location>
</feature>
<keyword evidence="6 9" id="KW-0472">Membrane</keyword>
<dbReference type="InterPro" id="IPR056604">
    <property type="entry name" value="GBF1-like_TPR"/>
</dbReference>
<dbReference type="SUPFAM" id="SSF48371">
    <property type="entry name" value="ARM repeat"/>
    <property type="match status" value="1"/>
</dbReference>
<dbReference type="GO" id="GO:0016192">
    <property type="term" value="P:vesicle-mediated transport"/>
    <property type="evidence" value="ECO:0007669"/>
    <property type="project" value="UniProtKB-ARBA"/>
</dbReference>
<dbReference type="Pfam" id="PF01369">
    <property type="entry name" value="Sec7"/>
    <property type="match status" value="1"/>
</dbReference>
<feature type="region of interest" description="Disordered" evidence="8">
    <location>
        <begin position="2058"/>
        <end position="2130"/>
    </location>
</feature>
<dbReference type="CDD" id="cd00171">
    <property type="entry name" value="Sec7"/>
    <property type="match status" value="1"/>
</dbReference>
<sequence length="2130" mass="236926">MIPRHHAGAFSNGYPRGNTFDMSPHRFQPRASTPAQRRRQKLLVRLGVVFVILLVFSLWLWPSSPVASLVSFGLLSTGDGLELETVRYYDLTNVQGTARGWEREERILLCVPLRDAEPHLAMFFSHLHNFTYPHHLIDLAFLVSDSKDRTLEVLSENLEAIQADPDPKQPYGEISIIEKDFGQKVNQDVESRHGFAAQASRRKLMAQARNWLLSAALRPYHSWVYWRDVDVETAPFTILEDLMRHNKDVIVPNVWRPLPDWLGGEQPYDLNSWQESETALALADTLDEDAVIVEGYAEYATWRPHLAYLRDPYGDPDMEMEIDGVGGVSILAKAKVFRSGVHFPAFSFEKHAETEGFGKMAKRMRYSVVGLPHYTIWHLYEPSVDDVKHMEEMEQERLAREKEEGERKNKEQKIKEEFSDTRSEWEKDKQEMNDLKAQQRAADAGSAKAPSGGEKDSGKPSEGEKESERAANGAAAKPDTAVDAVKAGTNAQKDDKVKADAQKDNKVKADAQKDDKAKPGWSITVSDPTSLSLAQHPPIPSSGESPSRLTPTSVLERCTPHSQIMSRDAQPPATMESPQSSGLPTFESRTIPPRMQYRSRPVTVAVDPVSLVISECISITSVIQKHARSPHSSVSAILGGSPNPVHLGPPSPALGGRSKSPSGSISGDSAQDTGLANRWGLRGQRGKSMQDNPMITGFGKLRHELAGIKDIRSFDAPSILAPFLHVIQAKGTAAPITILALGALRKFLAYGFICPESPRFALAMQSLSAAVTHCQFDISDSGQVEVVLLMILNLMEDMMSGPGGDILSDESVCDMMGRGLAICSQPRFSPVLRRTAEASMVRMCQIIFEDVKHLEFEAGDDAEALDQQVDEDLDSVKMDATPADTETLSAEPKALEVLKVETPDPERTSKDIVTDTEPGVVTISDPSEETESLDLRPYSLPSVRELFRVLVNFLDPQDRHHTDTMRVMALRIIHVALEVSGPFIARHPALAVIAEDRLCSYLFQLVRSDNMAILQESLIVAGTLLATCRGVLKLQQELFLSYLVACLHPKVEIPREPGIEPALYAGIPQTPKLVKPSPSSQPGSGRATPVPVQDRQKLGLEGGARKPDARQAMVESIGVLSRMPTFMVELFVNYDCDPDRADLCEDMIGLLSRNALPDSATWSTTSVPPLCLDALLRYIQFIAERLHEDPIQDGYPGQDTLREQRRRKKIIIKGANKFNEKPKAGLGYLEAQGIIEDASDPVAVAKFLKGTSRVSKKVLGDFLSKRGNEEILKAFMDVFEFSGKRVDEALRLLLESFRLPGESPLISTIVERFAEKYSSDESAEEVANNDAVYILTYAIILLNTDQHNPNMTASKRMTFEDFSKNLRGVNNGQNFTPEYLQTIFDSIKSNEIILPDEHDNKHAFDYAWRELLLKTESAGNLILCDTNIYDADMFATTWKPIISTLSYVFMSATDDAVFARIVTGFDECARIATKYQNTEALDQIVFCLSHMSTLAAESPFNTSLNTEVQAGEGSVMIIRIWLNLFTNSLISSFSPSSIPSLPVPAIPLQTPSQVIDRVSRTSETGFFSAFTSYISSYAADDPPEPSDEELESTLCTIDCVKSCKMTDVFENIAKLDAKTATIVVETLIDQLPEDSNTTVISVKQENMPASPTNGQLPSEALPKYDPSVTYILEFCTLLATRDAEAIERMGKVVFDTLQGVLRDPSQYHAITISRATFYALKLLKTSYEHDFVNVPFLLHTISSLPQDALGKTSDLTLEGLAICIDEPGPLRREIMTSPDFWAILRTLAARPESAALVFGILERGITGDPQAILADNYEAAVSLLNDFATAANPKQPALQRTGSQQQRTPQKKPEGKRLTARIPHLMQQSQLESSEAWSAYWLPIFQALTNQCANPCREVRQLAFSALQRSLLSPELTCSDPKEWTAIFGKVLFPLILRLLKPEVFSSDRDGMSEMRVQSASLLCKVFLQYLVLLSEWDGMLDLWVKIIEIMDRLMNSGQGDSLEEAVRENLKNVVLFMASSGYLVSPRKDKSKEKLWTETWKRIDRFLPDLRSDLALEEPLTEEEKAEKTQEQSEAELKGVTQTETADESGEKQEEEGDDEEEEDDDDEEEESDREKDEVKEEAKEETKK</sequence>
<feature type="compositionally biased region" description="Low complexity" evidence="8">
    <location>
        <begin position="655"/>
        <end position="669"/>
    </location>
</feature>
<dbReference type="InterPro" id="IPR035999">
    <property type="entry name" value="Sec7_dom_sf"/>
</dbReference>
<evidence type="ECO:0000256" key="8">
    <source>
        <dbReference type="SAM" id="MobiDB-lite"/>
    </source>
</evidence>
<dbReference type="Gene3D" id="1.10.1000.11">
    <property type="entry name" value="Arf Nucleotide-binding Site Opener,domain 2"/>
    <property type="match status" value="1"/>
</dbReference>
<gene>
    <name evidence="11" type="ORF">G7Z17_g8867</name>
</gene>
<feature type="compositionally biased region" description="Polar residues" evidence="8">
    <location>
        <begin position="542"/>
        <end position="553"/>
    </location>
</feature>
<dbReference type="InterPro" id="IPR016024">
    <property type="entry name" value="ARM-type_fold"/>
</dbReference>
<evidence type="ECO:0000256" key="3">
    <source>
        <dbReference type="ARBA" id="ARBA00022968"/>
    </source>
</evidence>
<evidence type="ECO:0000256" key="1">
    <source>
        <dbReference type="ARBA" id="ARBA00004323"/>
    </source>
</evidence>
<comment type="subcellular location">
    <subcellularLocation>
        <location evidence="1">Golgi apparatus membrane</location>
        <topology evidence="1">Single-pass type II membrane protein</topology>
    </subcellularLocation>
</comment>
<feature type="region of interest" description="Disordered" evidence="8">
    <location>
        <begin position="1834"/>
        <end position="1857"/>
    </location>
</feature>
<keyword evidence="5" id="KW-0333">Golgi apparatus</keyword>
<keyword evidence="3" id="KW-0735">Signal-anchor</keyword>
<dbReference type="Gene3D" id="3.90.550.10">
    <property type="entry name" value="Spore Coat Polysaccharide Biosynthesis Protein SpsA, Chain A"/>
    <property type="match status" value="1"/>
</dbReference>
<dbReference type="GO" id="GO:0006487">
    <property type="term" value="P:protein N-linked glycosylation"/>
    <property type="evidence" value="ECO:0007669"/>
    <property type="project" value="TreeGrafter"/>
</dbReference>
<feature type="compositionally biased region" description="Basic and acidic residues" evidence="8">
    <location>
        <begin position="393"/>
        <end position="434"/>
    </location>
</feature>
<dbReference type="Proteomes" id="UP000722485">
    <property type="component" value="Unassembled WGS sequence"/>
</dbReference>
<feature type="compositionally biased region" description="Basic and acidic residues" evidence="8">
    <location>
        <begin position="492"/>
        <end position="518"/>
    </location>
</feature>
<dbReference type="OrthoDB" id="10258608at2759"/>
<feature type="compositionally biased region" description="Polar residues" evidence="8">
    <location>
        <begin position="1838"/>
        <end position="1848"/>
    </location>
</feature>
<evidence type="ECO:0000259" key="10">
    <source>
        <dbReference type="PROSITE" id="PS50190"/>
    </source>
</evidence>
<dbReference type="InterPro" id="IPR052086">
    <property type="entry name" value="Mannan_Polymerase_Subunit"/>
</dbReference>
<feature type="region of interest" description="Disordered" evidence="8">
    <location>
        <begin position="1"/>
        <end position="34"/>
    </location>
</feature>
<dbReference type="EMBL" id="JAANBB010000236">
    <property type="protein sequence ID" value="KAF7545847.1"/>
    <property type="molecule type" value="Genomic_DNA"/>
</dbReference>
<dbReference type="InterPro" id="IPR029044">
    <property type="entry name" value="Nucleotide-diphossugar_trans"/>
</dbReference>
<dbReference type="FunFam" id="3.90.550.10:FF:000017">
    <property type="entry name" value="Mannan polymerase II complex ANP1 subunit"/>
    <property type="match status" value="1"/>
</dbReference>
<evidence type="ECO:0000313" key="12">
    <source>
        <dbReference type="Proteomes" id="UP000722485"/>
    </source>
</evidence>
<dbReference type="Pfam" id="PF03452">
    <property type="entry name" value="Anp1"/>
    <property type="match status" value="1"/>
</dbReference>
<dbReference type="PANTHER" id="PTHR43083:SF2">
    <property type="entry name" value="MANNAN POLYMERASE II COMPLEX ANP1 SUBUNIT"/>
    <property type="match status" value="1"/>
</dbReference>
<keyword evidence="4 9" id="KW-1133">Transmembrane helix</keyword>
<keyword evidence="12" id="KW-1185">Reference proteome</keyword>
<protein>
    <recommendedName>
        <fullName evidence="10">SEC7 domain-containing protein</fullName>
    </recommendedName>
</protein>
<feature type="transmembrane region" description="Helical" evidence="9">
    <location>
        <begin position="42"/>
        <end position="61"/>
    </location>
</feature>
<evidence type="ECO:0000256" key="5">
    <source>
        <dbReference type="ARBA" id="ARBA00023034"/>
    </source>
</evidence>
<evidence type="ECO:0000313" key="11">
    <source>
        <dbReference type="EMBL" id="KAF7545847.1"/>
    </source>
</evidence>
<dbReference type="PROSITE" id="PS50190">
    <property type="entry name" value="SEC7"/>
    <property type="match status" value="1"/>
</dbReference>
<dbReference type="InterPro" id="IPR032691">
    <property type="entry name" value="Mon2/Sec7/BIG1-like_HUS"/>
</dbReference>
<dbReference type="GO" id="GO:0000009">
    <property type="term" value="F:alpha-1,6-mannosyltransferase activity"/>
    <property type="evidence" value="ECO:0007669"/>
    <property type="project" value="TreeGrafter"/>
</dbReference>
<dbReference type="GO" id="GO:0032012">
    <property type="term" value="P:regulation of ARF protein signal transduction"/>
    <property type="evidence" value="ECO:0007669"/>
    <property type="project" value="InterPro"/>
</dbReference>
<evidence type="ECO:0000256" key="7">
    <source>
        <dbReference type="ARBA" id="ARBA00037964"/>
    </source>
</evidence>
<feature type="compositionally biased region" description="Basic and acidic residues" evidence="8">
    <location>
        <begin position="2063"/>
        <end position="2078"/>
    </location>
</feature>
<feature type="compositionally biased region" description="Acidic residues" evidence="8">
    <location>
        <begin position="2086"/>
        <end position="2113"/>
    </location>
</feature>
<proteinExistence type="inferred from homology"/>
<dbReference type="SUPFAM" id="SSF53448">
    <property type="entry name" value="Nucleotide-diphospho-sugar transferases"/>
    <property type="match status" value="1"/>
</dbReference>
<dbReference type="InterPro" id="IPR023394">
    <property type="entry name" value="Sec7_C_sf"/>
</dbReference>
<dbReference type="GO" id="GO:0000136">
    <property type="term" value="C:mannan polymerase complex"/>
    <property type="evidence" value="ECO:0007669"/>
    <property type="project" value="TreeGrafter"/>
</dbReference>
<dbReference type="Pfam" id="PF23325">
    <property type="entry name" value="TPR_28"/>
    <property type="match status" value="1"/>
</dbReference>
<comment type="similarity">
    <text evidence="7">Belongs to the ANP1/MMN9/VAN1 family.</text>
</comment>
<dbReference type="SUPFAM" id="SSF48425">
    <property type="entry name" value="Sec7 domain"/>
    <property type="match status" value="1"/>
</dbReference>
<dbReference type="InterPro" id="IPR000904">
    <property type="entry name" value="Sec7_dom"/>
</dbReference>